<name>A0A426Y9P4_ENSVE</name>
<organism evidence="1 2">
    <name type="scientific">Ensete ventricosum</name>
    <name type="common">Abyssinian banana</name>
    <name type="synonym">Musa ensete</name>
    <dbReference type="NCBI Taxonomy" id="4639"/>
    <lineage>
        <taxon>Eukaryota</taxon>
        <taxon>Viridiplantae</taxon>
        <taxon>Streptophyta</taxon>
        <taxon>Embryophyta</taxon>
        <taxon>Tracheophyta</taxon>
        <taxon>Spermatophyta</taxon>
        <taxon>Magnoliopsida</taxon>
        <taxon>Liliopsida</taxon>
        <taxon>Zingiberales</taxon>
        <taxon>Musaceae</taxon>
        <taxon>Ensete</taxon>
    </lineage>
</organism>
<accession>A0A426Y9P4</accession>
<dbReference type="Proteomes" id="UP000287651">
    <property type="component" value="Unassembled WGS sequence"/>
</dbReference>
<reference evidence="1 2" key="1">
    <citation type="journal article" date="2014" name="Agronomy (Basel)">
        <title>A Draft Genome Sequence for Ensete ventricosum, the Drought-Tolerant Tree Against Hunger.</title>
        <authorList>
            <person name="Harrison J."/>
            <person name="Moore K.A."/>
            <person name="Paszkiewicz K."/>
            <person name="Jones T."/>
            <person name="Grant M."/>
            <person name="Ambacheew D."/>
            <person name="Muzemil S."/>
            <person name="Studholme D.J."/>
        </authorList>
    </citation>
    <scope>NUCLEOTIDE SEQUENCE [LARGE SCALE GENOMIC DNA]</scope>
</reference>
<proteinExistence type="predicted"/>
<evidence type="ECO:0000313" key="2">
    <source>
        <dbReference type="Proteomes" id="UP000287651"/>
    </source>
</evidence>
<evidence type="ECO:0000313" key="1">
    <source>
        <dbReference type="EMBL" id="RRT48418.1"/>
    </source>
</evidence>
<dbReference type="AlphaFoldDB" id="A0A426Y9P4"/>
<sequence>MSSVVSRVKTPPFIAYAGRASPRKHPWVLLASPAHPSLSPSFLSSRGKIFRYVFTLSAVDALRHFVERLCCRNVPMVAIHSFVPYRSMHSHFLTSATIPQPNHLRCSDQMVGFWFRDVVGLALSSQSIVNGFCSCIRSMASNVSAEEAGVPRSVPEAVAHELLKAGDRYLVVRLVTVQLIRRCNDSVWLW</sequence>
<gene>
    <name evidence="1" type="ORF">B296_00047095</name>
</gene>
<protein>
    <submittedName>
        <fullName evidence="1">Uncharacterized protein</fullName>
    </submittedName>
</protein>
<comment type="caution">
    <text evidence="1">The sequence shown here is derived from an EMBL/GenBank/DDBJ whole genome shotgun (WGS) entry which is preliminary data.</text>
</comment>
<dbReference type="EMBL" id="AMZH03013968">
    <property type="protein sequence ID" value="RRT48418.1"/>
    <property type="molecule type" value="Genomic_DNA"/>
</dbReference>